<name>Q9FNK8_ARATH</name>
<dbReference type="AlphaFoldDB" id="Q9FNK8"/>
<protein>
    <recommendedName>
        <fullName evidence="1">KIB1-4 beta-propeller domain-containing protein</fullName>
    </recommendedName>
</protein>
<evidence type="ECO:0000313" key="2">
    <source>
        <dbReference type="EMBL" id="BAB08259.1"/>
    </source>
</evidence>
<evidence type="ECO:0000259" key="1">
    <source>
        <dbReference type="Pfam" id="PF03478"/>
    </source>
</evidence>
<dbReference type="PANTHER" id="PTHR44259">
    <property type="entry name" value="OS07G0183000 PROTEIN-RELATED"/>
    <property type="match status" value="1"/>
</dbReference>
<sequence>MPQLLSQILKPFVNKNVFRHNIMVRTWRSSTQSHGCYPMMMIDHILKVGDSSDGRVERGDESLGSQIQNIAMSSCPDINNEDWVMAVKFSGSKLKLYRHNKDFRWIDIETTHESISPHSSLMYSKKDQRFYVPTPGCNYLCSFDLNFKEKDKLEFVEVRKTDLPKYELFEFMEINSFTRTDHMVESSSGEQFLISWYYGDECKLNYKELTVIHNTKQFKVFREKEELTDRKTKFMSYTENIGDLCIFLGHGEALCIPASTIPGLKPNCIYFAGHNYGVFDITTQTCYLFSTDEGLLSSTQFPSWPHPLSLTPN</sequence>
<dbReference type="InterPro" id="IPR005174">
    <property type="entry name" value="KIB1-4_b-propeller"/>
</dbReference>
<reference evidence="2" key="1">
    <citation type="journal article" date="1997" name="DNA Res.">
        <title>Structural analysis of Arabidopsis thaliana chromosome 5. II. Sequence features of the regions of 1,044,062 bp covered by thirteen physically assigned P1 clones.</title>
        <authorList>
            <person name="Kotani H."/>
            <person name="Nakamura Y."/>
            <person name="Sato S."/>
            <person name="Kaneko T."/>
            <person name="Asamizu E."/>
            <person name="Miyajima N."/>
            <person name="Tabata S."/>
        </authorList>
    </citation>
    <scope>NUCLEOTIDE SEQUENCE [LARGE SCALE GENOMIC DNA]</scope>
</reference>
<dbReference type="EMBL" id="AB006698">
    <property type="protein sequence ID" value="BAB08259.1"/>
    <property type="molecule type" value="Genomic_DNA"/>
</dbReference>
<feature type="domain" description="KIB1-4 beta-propeller" evidence="1">
    <location>
        <begin position="67"/>
        <end position="280"/>
    </location>
</feature>
<dbReference type="PANTHER" id="PTHR44259:SF89">
    <property type="entry name" value="DUF295 DOMAIN-CONTAINING PROTEIN-RELATED"/>
    <property type="match status" value="1"/>
</dbReference>
<dbReference type="Pfam" id="PF03478">
    <property type="entry name" value="Beta-prop_KIB1-4"/>
    <property type="match status" value="1"/>
</dbReference>
<proteinExistence type="predicted"/>
<organism evidence="2">
    <name type="scientific">Arabidopsis thaliana</name>
    <name type="common">Mouse-ear cress</name>
    <dbReference type="NCBI Taxonomy" id="3702"/>
    <lineage>
        <taxon>Eukaryota</taxon>
        <taxon>Viridiplantae</taxon>
        <taxon>Streptophyta</taxon>
        <taxon>Embryophyta</taxon>
        <taxon>Tracheophyta</taxon>
        <taxon>Spermatophyta</taxon>
        <taxon>Magnoliopsida</taxon>
        <taxon>eudicotyledons</taxon>
        <taxon>Gunneridae</taxon>
        <taxon>Pentapetalae</taxon>
        <taxon>rosids</taxon>
        <taxon>malvids</taxon>
        <taxon>Brassicales</taxon>
        <taxon>Brassicaceae</taxon>
        <taxon>Camelineae</taxon>
        <taxon>Arabidopsis</taxon>
    </lineage>
</organism>
<dbReference type="ExpressionAtlas" id="Q9FNK8">
    <property type="expression patterns" value="baseline and differential"/>
</dbReference>
<reference key="2">
    <citation type="journal article" date="2000" name="Nature">
        <title>Sequence and analysis of chromosome 5 of the plant Arabidopsis thaliana.</title>
        <authorList>
            <consortium name="Kazusa DNA Research Institute"/>
            <consortium name="Cold Spring Harbor and Washington University in St Louis Sequencing Consortium"/>
            <consortium name="European Union Arabidopsis Genome Sequencing Consortium"/>
            <person name="Tabata S."/>
            <person name="Kaneko T."/>
            <person name="Nakamura Y."/>
            <person name="Kotani H."/>
            <person name="Kato T."/>
            <person name="Asamizu E."/>
            <person name="Miyajima N."/>
            <person name="Sasamoto S."/>
            <person name="Kimura T."/>
            <person name="Hosouchi T."/>
            <person name="Kawashima K."/>
            <person name="Kohara M."/>
            <person name="Matsumoto M."/>
            <person name="Matsuno A."/>
            <person name="Muraki A."/>
            <person name="Nakayama S."/>
            <person name="Nakazaki N."/>
            <person name="Naruo K."/>
            <person name="Okumura S."/>
            <person name="Shinpo S."/>
            <person name="Takeuchi C."/>
            <person name="Wada T."/>
            <person name="Watanabe A."/>
            <person name="Yamada M."/>
            <person name="Yasuda M."/>
            <person name="Sato S."/>
            <person name="de la Bastide M."/>
            <person name="Huang E."/>
            <person name="Spiegel L."/>
            <person name="Gnoj L."/>
            <person name="O'Shaughnessy A."/>
            <person name="Preston R."/>
            <person name="Habermann K."/>
            <person name="Murray J."/>
            <person name="Johnson D."/>
            <person name="Rohlfing T."/>
            <person name="Nelson J."/>
            <person name="Stoneking T."/>
            <person name="Pepin K."/>
            <person name="Spieth J."/>
            <person name="Sekhon M."/>
            <person name="Armstrong J."/>
            <person name="Becker M."/>
            <person name="Belter E."/>
            <person name="Cordum H."/>
            <person name="Cordes M."/>
            <person name="Courtney L."/>
            <person name="Courtney W."/>
            <person name="Dante M."/>
            <person name="Du H."/>
            <person name="Edwards J."/>
            <person name="Fryman J."/>
            <person name="Haakensen B."/>
            <person name="Lamar E."/>
            <person name="Latreille P."/>
            <person name="Leonard S."/>
            <person name="Meyer R."/>
            <person name="Mulvaney E."/>
            <person name="Ozersky P."/>
            <person name="Riley A."/>
            <person name="Strowmatt C."/>
            <person name="Wagner-McPherson C."/>
            <person name="Wollam A."/>
            <person name="Yoakum M."/>
            <person name="Bell M."/>
            <person name="Dedhia N."/>
            <person name="Parnell L."/>
            <person name="Shah R."/>
            <person name="Rodriguez M."/>
            <person name="See L.H."/>
            <person name="Vil D."/>
            <person name="Baker J."/>
            <person name="Kirchoff K."/>
            <person name="Toth K."/>
            <person name="King L."/>
            <person name="Bahret A."/>
            <person name="Miller B."/>
            <person name="Marra M."/>
            <person name="Martienssen R."/>
            <person name="McCombie W.R."/>
            <person name="Wilson R.K."/>
            <person name="Murphy G."/>
            <person name="Bancroft I."/>
            <person name="Volckaert G."/>
            <person name="Wambutt R."/>
            <person name="Dusterhoft A."/>
            <person name="Stiekema W."/>
            <person name="Pohl T."/>
            <person name="Entian K.D."/>
            <person name="Terryn N."/>
            <person name="Hartley N."/>
            <person name="Bent E."/>
            <person name="Johnson S."/>
            <person name="Langham S.A."/>
            <person name="McCullagh B."/>
            <person name="Robben J."/>
            <person name="Grymonprez B."/>
            <person name="Zimmermann W."/>
            <person name="Ramsperger U."/>
            <person name="Wedler H."/>
            <person name="Balke K."/>
            <person name="Wedler E."/>
            <person name="Peters S."/>
            <person name="van Staveren M."/>
            <person name="Dirkse W."/>
            <person name="Mooijman P."/>
            <person name="Lankhorst R.K."/>
            <person name="Weitzenegger T."/>
            <person name="Bothe G."/>
            <person name="Rose M."/>
            <person name="Hauf J."/>
            <person name="Berneiser S."/>
            <person name="Hempel S."/>
            <person name="Feldpausch M."/>
            <person name="Lamberth S."/>
            <person name="Villarroel R."/>
            <person name="Gielen J."/>
            <person name="Ardiles W."/>
            <person name="Bents O."/>
            <person name="Lemcke K."/>
            <person name="Kolesov G."/>
            <person name="Mayer K."/>
            <person name="Rudd S."/>
            <person name="Schoof H."/>
            <person name="Schueller C."/>
            <person name="Zaccaria P."/>
            <person name="Mewes H.W."/>
            <person name="Bevan M."/>
            <person name="Fransz P."/>
        </authorList>
    </citation>
    <scope>NUCLEOTIDE SEQUENCE [LARGE SCALE GENOMIC DNA]</scope>
    <source>
        <strain>cv. Columbia</strain>
    </source>
</reference>
<dbReference type="TAIR" id="AT5G46140"/>
<dbReference type="InterPro" id="IPR050942">
    <property type="entry name" value="F-box_BR-signaling"/>
</dbReference>
<accession>Q9FNK8</accession>